<dbReference type="Pfam" id="PF00535">
    <property type="entry name" value="Glycos_transf_2"/>
    <property type="match status" value="1"/>
</dbReference>
<reference evidence="5 6" key="1">
    <citation type="submission" date="2018-06" db="EMBL/GenBank/DDBJ databases">
        <authorList>
            <consortium name="Pathogen Informatics"/>
            <person name="Doyle S."/>
        </authorList>
    </citation>
    <scope>NUCLEOTIDE SEQUENCE [LARGE SCALE GENOMIC DNA]</scope>
    <source>
        <strain evidence="5 6">NCTC10283</strain>
    </source>
</reference>
<dbReference type="PANTHER" id="PTHR43685">
    <property type="entry name" value="GLYCOSYLTRANSFERASE"/>
    <property type="match status" value="1"/>
</dbReference>
<dbReference type="InterPro" id="IPR001173">
    <property type="entry name" value="Glyco_trans_2-like"/>
</dbReference>
<dbReference type="EC" id="2.4.1.212" evidence="5"/>
<dbReference type="STRING" id="1120980.GCA_000745955_02476"/>
<protein>
    <submittedName>
        <fullName evidence="5">Hyaluronan synthase</fullName>
        <ecNumber evidence="5">2.4.1.212</ecNumber>
    </submittedName>
</protein>
<gene>
    <name evidence="5" type="primary">hyaD</name>
    <name evidence="5" type="ORF">NCTC10283_01394</name>
</gene>
<evidence type="ECO:0000256" key="3">
    <source>
        <dbReference type="ARBA" id="ARBA00022679"/>
    </source>
</evidence>
<dbReference type="InterPro" id="IPR050834">
    <property type="entry name" value="Glycosyltransf_2"/>
</dbReference>
<dbReference type="SUPFAM" id="SSF53448">
    <property type="entry name" value="Nucleotide-diphospho-sugar transferases"/>
    <property type="match status" value="1"/>
</dbReference>
<accession>A0A376BNA5</accession>
<keyword evidence="2 5" id="KW-0328">Glycosyltransferase</keyword>
<dbReference type="Proteomes" id="UP000254209">
    <property type="component" value="Unassembled WGS sequence"/>
</dbReference>
<comment type="similarity">
    <text evidence="1">Belongs to the glycosyltransferase 2 family.</text>
</comment>
<name>A0A376BNA5_9NEIS</name>
<dbReference type="RefSeq" id="WP_034295509.1">
    <property type="nucleotide sequence ID" value="NZ_CP091519.2"/>
</dbReference>
<evidence type="ECO:0000313" key="6">
    <source>
        <dbReference type="Proteomes" id="UP000254209"/>
    </source>
</evidence>
<dbReference type="EMBL" id="UFSO01000002">
    <property type="protein sequence ID" value="SSY71252.1"/>
    <property type="molecule type" value="Genomic_DNA"/>
</dbReference>
<dbReference type="GO" id="GO:0050501">
    <property type="term" value="F:hyaluronan synthase activity"/>
    <property type="evidence" value="ECO:0007669"/>
    <property type="project" value="UniProtKB-EC"/>
</dbReference>
<dbReference type="InterPro" id="IPR029044">
    <property type="entry name" value="Nucleotide-diphossugar_trans"/>
</dbReference>
<keyword evidence="3 5" id="KW-0808">Transferase</keyword>
<sequence>MKLAVILPVYNTAAYLPECLDSILNQTFDDFVVLAINDCSTDNSGEILEDYMRRDSRIRAYHLPHNQGVQGVMKLGLDWVKTMRVPYVARMDSDDVCFPHRFAKQTAFLDTHPEITVVGGNMLRFSATFQESSKLYEDDGQIKVMFLRARANIANPTAMWRNDWFRQHDIQAGQCKVAEDYAMWIDCAIKGAKFANLADDLVCYRLHDEQLSNQLALHDDILAKIWHDYARLMFPYLAESERQILGLFCYSFRLRITRAQFQEFCQVVEKIAVQHTVSFFGENREMLVAHLQKMVAGVQNQ</sequence>
<feature type="domain" description="Glycosyltransferase 2-like" evidence="4">
    <location>
        <begin position="5"/>
        <end position="134"/>
    </location>
</feature>
<dbReference type="AlphaFoldDB" id="A0A376BNA5"/>
<dbReference type="PANTHER" id="PTHR43685:SF5">
    <property type="entry name" value="GLYCOSYLTRANSFERASE EPSE-RELATED"/>
    <property type="match status" value="1"/>
</dbReference>
<dbReference type="CDD" id="cd00761">
    <property type="entry name" value="Glyco_tranf_GTA_type"/>
    <property type="match status" value="1"/>
</dbReference>
<organism evidence="5 6">
    <name type="scientific">Alysiella crassa</name>
    <dbReference type="NCBI Taxonomy" id="153491"/>
    <lineage>
        <taxon>Bacteria</taxon>
        <taxon>Pseudomonadati</taxon>
        <taxon>Pseudomonadota</taxon>
        <taxon>Betaproteobacteria</taxon>
        <taxon>Neisseriales</taxon>
        <taxon>Neisseriaceae</taxon>
        <taxon>Alysiella</taxon>
    </lineage>
</organism>
<evidence type="ECO:0000313" key="5">
    <source>
        <dbReference type="EMBL" id="SSY71252.1"/>
    </source>
</evidence>
<dbReference type="Gene3D" id="3.90.550.10">
    <property type="entry name" value="Spore Coat Polysaccharide Biosynthesis Protein SpsA, Chain A"/>
    <property type="match status" value="1"/>
</dbReference>
<evidence type="ECO:0000256" key="1">
    <source>
        <dbReference type="ARBA" id="ARBA00006739"/>
    </source>
</evidence>
<keyword evidence="6" id="KW-1185">Reference proteome</keyword>
<proteinExistence type="inferred from homology"/>
<evidence type="ECO:0000256" key="2">
    <source>
        <dbReference type="ARBA" id="ARBA00022676"/>
    </source>
</evidence>
<evidence type="ECO:0000259" key="4">
    <source>
        <dbReference type="Pfam" id="PF00535"/>
    </source>
</evidence>